<gene>
    <name evidence="2" type="ORF">K8W20_13175</name>
</gene>
<dbReference type="EMBL" id="DYTS01000235">
    <property type="protein sequence ID" value="HJH19655.1"/>
    <property type="molecule type" value="Genomic_DNA"/>
</dbReference>
<dbReference type="RefSeq" id="WP_278917473.1">
    <property type="nucleotide sequence ID" value="NZ_DYTS01000235.1"/>
</dbReference>
<name>A0A921NIG5_9PSED</name>
<dbReference type="AlphaFoldDB" id="A0A921NIG5"/>
<comment type="caution">
    <text evidence="2">The sequence shown here is derived from an EMBL/GenBank/DDBJ whole genome shotgun (WGS) entry which is preliminary data.</text>
</comment>
<dbReference type="Proteomes" id="UP000752172">
    <property type="component" value="Unassembled WGS sequence"/>
</dbReference>
<evidence type="ECO:0000313" key="3">
    <source>
        <dbReference type="Proteomes" id="UP000752172"/>
    </source>
</evidence>
<reference evidence="2" key="1">
    <citation type="journal article" date="2021" name="PeerJ">
        <title>Extensive microbial diversity within the chicken gut microbiome revealed by metagenomics and culture.</title>
        <authorList>
            <person name="Gilroy R."/>
            <person name="Ravi A."/>
            <person name="Getino M."/>
            <person name="Pursley I."/>
            <person name="Horton D.L."/>
            <person name="Alikhan N.F."/>
            <person name="Baker D."/>
            <person name="Gharbi K."/>
            <person name="Hall N."/>
            <person name="Watson M."/>
            <person name="Adriaenssens E.M."/>
            <person name="Foster-Nyarko E."/>
            <person name="Jarju S."/>
            <person name="Secka A."/>
            <person name="Antonio M."/>
            <person name="Oren A."/>
            <person name="Chaudhuri R.R."/>
            <person name="La Ragione R."/>
            <person name="Hildebrand F."/>
            <person name="Pallen M.J."/>
        </authorList>
    </citation>
    <scope>NUCLEOTIDE SEQUENCE</scope>
    <source>
        <strain evidence="2">ChiSjej2B20-17149</strain>
    </source>
</reference>
<feature type="compositionally biased region" description="Polar residues" evidence="1">
    <location>
        <begin position="226"/>
        <end position="242"/>
    </location>
</feature>
<sequence length="315" mass="35647">MGRKRIVGLDWLEPENTNQRIWALGYLRAKGFESLFHYREKILPNELPSHKEMLDAGMYIEQETAARELFGDMKDAWRQEKDRKKKKDSGRQVCAFTLSTITKTNLQIMAKEQKKSATALLESMITKAYAAHLRRQQKQQPKQTLQGDRHRTIQDLRKVLGGDVTQSDVSPMPGRGLIEESMNEPDLPEQKLGEHTSEAPDEKTTEHLIAPATLQTVEFPLEQKETNTTPLYPLHGSQTSAETAGEDPPEQAAPADLSPRPTDDFPQAQTDDQLPPMKIKLQKKKTFTLPTDRSPMLQVTDQSPPNTGSDEYTTE</sequence>
<proteinExistence type="predicted"/>
<feature type="compositionally biased region" description="Basic and acidic residues" evidence="1">
    <location>
        <begin position="188"/>
        <end position="203"/>
    </location>
</feature>
<evidence type="ECO:0000256" key="1">
    <source>
        <dbReference type="SAM" id="MobiDB-lite"/>
    </source>
</evidence>
<accession>A0A921NIG5</accession>
<protein>
    <submittedName>
        <fullName evidence="2">Uncharacterized protein</fullName>
    </submittedName>
</protein>
<evidence type="ECO:0000313" key="2">
    <source>
        <dbReference type="EMBL" id="HJH19655.1"/>
    </source>
</evidence>
<organism evidence="2 3">
    <name type="scientific">Pseudomonas lactis</name>
    <dbReference type="NCBI Taxonomy" id="1615674"/>
    <lineage>
        <taxon>Bacteria</taxon>
        <taxon>Pseudomonadati</taxon>
        <taxon>Pseudomonadota</taxon>
        <taxon>Gammaproteobacteria</taxon>
        <taxon>Pseudomonadales</taxon>
        <taxon>Pseudomonadaceae</taxon>
        <taxon>Pseudomonas</taxon>
    </lineage>
</organism>
<feature type="region of interest" description="Disordered" evidence="1">
    <location>
        <begin position="225"/>
        <end position="315"/>
    </location>
</feature>
<feature type="compositionally biased region" description="Polar residues" evidence="1">
    <location>
        <begin position="297"/>
        <end position="315"/>
    </location>
</feature>
<reference evidence="2" key="2">
    <citation type="submission" date="2021-09" db="EMBL/GenBank/DDBJ databases">
        <authorList>
            <person name="Gilroy R."/>
        </authorList>
    </citation>
    <scope>NUCLEOTIDE SEQUENCE</scope>
    <source>
        <strain evidence="2">ChiSjej2B20-17149</strain>
    </source>
</reference>
<feature type="region of interest" description="Disordered" evidence="1">
    <location>
        <begin position="158"/>
        <end position="203"/>
    </location>
</feature>